<keyword evidence="3" id="KW-0547">Nucleotide-binding</keyword>
<reference evidence="5 6" key="1">
    <citation type="submission" date="2017-09" db="EMBL/GenBank/DDBJ databases">
        <title>Depth-based differentiation of microbial function through sediment-hosted aquifers and enrichment of novel symbionts in the deep terrestrial subsurface.</title>
        <authorList>
            <person name="Probst A.J."/>
            <person name="Ladd B."/>
            <person name="Jarett J.K."/>
            <person name="Geller-Mcgrath D.E."/>
            <person name="Sieber C.M."/>
            <person name="Emerson J.B."/>
            <person name="Anantharaman K."/>
            <person name="Thomas B.C."/>
            <person name="Malmstrom R."/>
            <person name="Stieglmeier M."/>
            <person name="Klingl A."/>
            <person name="Woyke T."/>
            <person name="Ryan C.M."/>
            <person name="Banfield J.F."/>
        </authorList>
    </citation>
    <scope>NUCLEOTIDE SEQUENCE [LARGE SCALE GENOMIC DNA]</scope>
    <source>
        <strain evidence="5">CG10_big_fil_rev_8_21_14_0_10_32_10</strain>
    </source>
</reference>
<dbReference type="GO" id="GO:0005524">
    <property type="term" value="F:ATP binding"/>
    <property type="evidence" value="ECO:0007669"/>
    <property type="project" value="InterPro"/>
</dbReference>
<name>A0A2H0RAZ6_UNCKA</name>
<dbReference type="InterPro" id="IPR027417">
    <property type="entry name" value="P-loop_NTPase"/>
</dbReference>
<organism evidence="5 6">
    <name type="scientific">candidate division WWE3 bacterium CG10_big_fil_rev_8_21_14_0_10_32_10</name>
    <dbReference type="NCBI Taxonomy" id="1975090"/>
    <lineage>
        <taxon>Bacteria</taxon>
        <taxon>Katanobacteria</taxon>
    </lineage>
</organism>
<dbReference type="AlphaFoldDB" id="A0A2H0RAZ6"/>
<dbReference type="SUPFAM" id="SSF52540">
    <property type="entry name" value="P-loop containing nucleoside triphosphate hydrolases"/>
    <property type="match status" value="1"/>
</dbReference>
<proteinExistence type="predicted"/>
<evidence type="ECO:0000256" key="3">
    <source>
        <dbReference type="ARBA" id="ARBA00022741"/>
    </source>
</evidence>
<evidence type="ECO:0000313" key="6">
    <source>
        <dbReference type="Proteomes" id="UP000230214"/>
    </source>
</evidence>
<dbReference type="Pfam" id="PF00406">
    <property type="entry name" value="ADK"/>
    <property type="match status" value="1"/>
</dbReference>
<evidence type="ECO:0000313" key="5">
    <source>
        <dbReference type="EMBL" id="PIR43699.1"/>
    </source>
</evidence>
<keyword evidence="1" id="KW-0808">Transferase</keyword>
<dbReference type="GO" id="GO:0019205">
    <property type="term" value="F:nucleobase-containing compound kinase activity"/>
    <property type="evidence" value="ECO:0007669"/>
    <property type="project" value="InterPro"/>
</dbReference>
<evidence type="ECO:0000256" key="1">
    <source>
        <dbReference type="ARBA" id="ARBA00022679"/>
    </source>
</evidence>
<sequence length="146" mass="16639">MSKQLNKGLLVRNDIVNELLSEAVTKSISYGGIIIDGTPRRKSQVKALDEVLKKHNQKLDLVIFVDTSLPESKKRLLDRSKVEHRRDDTPEDIEVRIKIYKKDTLPILKEYAARNILKRVNGDLAVETIHIKIVKSVNTLKSKSTI</sequence>
<evidence type="ECO:0008006" key="7">
    <source>
        <dbReference type="Google" id="ProtNLM"/>
    </source>
</evidence>
<keyword evidence="4" id="KW-0418">Kinase</keyword>
<evidence type="ECO:0000256" key="4">
    <source>
        <dbReference type="ARBA" id="ARBA00022777"/>
    </source>
</evidence>
<comment type="caution">
    <text evidence="5">The sequence shown here is derived from an EMBL/GenBank/DDBJ whole genome shotgun (WGS) entry which is preliminary data.</text>
</comment>
<evidence type="ECO:0000256" key="2">
    <source>
        <dbReference type="ARBA" id="ARBA00022727"/>
    </source>
</evidence>
<dbReference type="InterPro" id="IPR000850">
    <property type="entry name" value="Adenylat/UMP-CMP_kin"/>
</dbReference>
<dbReference type="Gene3D" id="3.40.50.300">
    <property type="entry name" value="P-loop containing nucleotide triphosphate hydrolases"/>
    <property type="match status" value="1"/>
</dbReference>
<gene>
    <name evidence="5" type="ORF">COV24_01425</name>
</gene>
<dbReference type="GO" id="GO:0009165">
    <property type="term" value="P:nucleotide biosynthetic process"/>
    <property type="evidence" value="ECO:0007669"/>
    <property type="project" value="UniProtKB-KW"/>
</dbReference>
<accession>A0A2H0RAZ6</accession>
<dbReference type="PANTHER" id="PTHR23359">
    <property type="entry name" value="NUCLEOTIDE KINASE"/>
    <property type="match status" value="1"/>
</dbReference>
<dbReference type="Proteomes" id="UP000230214">
    <property type="component" value="Unassembled WGS sequence"/>
</dbReference>
<dbReference type="EMBL" id="PCXU01000013">
    <property type="protein sequence ID" value="PIR43699.1"/>
    <property type="molecule type" value="Genomic_DNA"/>
</dbReference>
<protein>
    <recommendedName>
        <fullName evidence="7">Adenylate kinase</fullName>
    </recommendedName>
</protein>
<keyword evidence="2" id="KW-0545">Nucleotide biosynthesis</keyword>